<sequence>MLQYEMSEEDEIMSEDEKRKYENIMEMAVYCLKFQGQIQQELNQLCKIIEFPLNEDNIETNIEEIIQITLNCMNEFMQAVNCTQYQFEDENTNIKSKQIYFRNFVDYFERDSNSFITIFSQALYKYQKLKNEEGISKKDFQNLLIFFKIIIQYKYDQMRSHQNFNHNYKGLTENLKNIKNQFFQNDEEISQKIDELIDLQQIIENEDKKQEIINKQNKIKRKKHKFIKLAKFVNDNYKDDEFQLRQVLNELEEIFQIKFESQDGKEKIIKSKQN</sequence>
<dbReference type="Proteomes" id="UP000009168">
    <property type="component" value="Unassembled WGS sequence"/>
</dbReference>
<evidence type="ECO:0000313" key="2">
    <source>
        <dbReference type="Proteomes" id="UP000009168"/>
    </source>
</evidence>
<organism evidence="1 2">
    <name type="scientific">Tetrahymena thermophila (strain SB210)</name>
    <dbReference type="NCBI Taxonomy" id="312017"/>
    <lineage>
        <taxon>Eukaryota</taxon>
        <taxon>Sar</taxon>
        <taxon>Alveolata</taxon>
        <taxon>Ciliophora</taxon>
        <taxon>Intramacronucleata</taxon>
        <taxon>Oligohymenophorea</taxon>
        <taxon>Hymenostomatida</taxon>
        <taxon>Tetrahymenina</taxon>
        <taxon>Tetrahymenidae</taxon>
        <taxon>Tetrahymena</taxon>
    </lineage>
</organism>
<gene>
    <name evidence="1" type="ORF">TTHERM_00672070</name>
</gene>
<keyword evidence="2" id="KW-1185">Reference proteome</keyword>
<dbReference type="EMBL" id="GG662711">
    <property type="protein sequence ID" value="EAR94739.2"/>
    <property type="molecule type" value="Genomic_DNA"/>
</dbReference>
<dbReference type="KEGG" id="tet:TTHERM_00672070"/>
<dbReference type="GeneID" id="7824859"/>
<dbReference type="HOGENOM" id="CLU_1017337_0_0_1"/>
<dbReference type="InParanoid" id="Q23E48"/>
<evidence type="ECO:0000313" key="1">
    <source>
        <dbReference type="EMBL" id="EAR94739.2"/>
    </source>
</evidence>
<accession>Q23E48</accession>
<dbReference type="AlphaFoldDB" id="Q23E48"/>
<name>Q23E48_TETTS</name>
<dbReference type="RefSeq" id="XP_001014984.2">
    <property type="nucleotide sequence ID" value="XM_001014984.3"/>
</dbReference>
<protein>
    <submittedName>
        <fullName evidence="1">Uncharacterized protein</fullName>
    </submittedName>
</protein>
<proteinExistence type="predicted"/>
<reference evidence="2" key="1">
    <citation type="journal article" date="2006" name="PLoS Biol.">
        <title>Macronuclear genome sequence of the ciliate Tetrahymena thermophila, a model eukaryote.</title>
        <authorList>
            <person name="Eisen J.A."/>
            <person name="Coyne R.S."/>
            <person name="Wu M."/>
            <person name="Wu D."/>
            <person name="Thiagarajan M."/>
            <person name="Wortman J.R."/>
            <person name="Badger J.H."/>
            <person name="Ren Q."/>
            <person name="Amedeo P."/>
            <person name="Jones K.M."/>
            <person name="Tallon L.J."/>
            <person name="Delcher A.L."/>
            <person name="Salzberg S.L."/>
            <person name="Silva J.C."/>
            <person name="Haas B.J."/>
            <person name="Majoros W.H."/>
            <person name="Farzad M."/>
            <person name="Carlton J.M."/>
            <person name="Smith R.K. Jr."/>
            <person name="Garg J."/>
            <person name="Pearlman R.E."/>
            <person name="Karrer K.M."/>
            <person name="Sun L."/>
            <person name="Manning G."/>
            <person name="Elde N.C."/>
            <person name="Turkewitz A.P."/>
            <person name="Asai D.J."/>
            <person name="Wilkes D.E."/>
            <person name="Wang Y."/>
            <person name="Cai H."/>
            <person name="Collins K."/>
            <person name="Stewart B.A."/>
            <person name="Lee S.R."/>
            <person name="Wilamowska K."/>
            <person name="Weinberg Z."/>
            <person name="Ruzzo W.L."/>
            <person name="Wloga D."/>
            <person name="Gaertig J."/>
            <person name="Frankel J."/>
            <person name="Tsao C.-C."/>
            <person name="Gorovsky M.A."/>
            <person name="Keeling P.J."/>
            <person name="Waller R.F."/>
            <person name="Patron N.J."/>
            <person name="Cherry J.M."/>
            <person name="Stover N.A."/>
            <person name="Krieger C.J."/>
            <person name="del Toro C."/>
            <person name="Ryder H.F."/>
            <person name="Williamson S.C."/>
            <person name="Barbeau R.A."/>
            <person name="Hamilton E.P."/>
            <person name="Orias E."/>
        </authorList>
    </citation>
    <scope>NUCLEOTIDE SEQUENCE [LARGE SCALE GENOMIC DNA]</scope>
    <source>
        <strain evidence="2">SB210</strain>
    </source>
</reference>